<gene>
    <name evidence="5" type="ORF">INT45_010976</name>
</gene>
<organism evidence="5 6">
    <name type="scientific">Circinella minor</name>
    <dbReference type="NCBI Taxonomy" id="1195481"/>
    <lineage>
        <taxon>Eukaryota</taxon>
        <taxon>Fungi</taxon>
        <taxon>Fungi incertae sedis</taxon>
        <taxon>Mucoromycota</taxon>
        <taxon>Mucoromycotina</taxon>
        <taxon>Mucoromycetes</taxon>
        <taxon>Mucorales</taxon>
        <taxon>Lichtheimiaceae</taxon>
        <taxon>Circinella</taxon>
    </lineage>
</organism>
<comment type="similarity">
    <text evidence="3">Belongs to the peptidase M28 family.</text>
</comment>
<dbReference type="GO" id="GO:0016603">
    <property type="term" value="F:glutaminyl-peptide cyclotransferase activity"/>
    <property type="evidence" value="ECO:0007669"/>
    <property type="project" value="InterPro"/>
</dbReference>
<dbReference type="SUPFAM" id="SSF53187">
    <property type="entry name" value="Zn-dependent exopeptidases"/>
    <property type="match status" value="1"/>
</dbReference>
<feature type="chain" id="PRO_5034263744" description="Peptide hydrolase" evidence="3">
    <location>
        <begin position="25"/>
        <end position="324"/>
    </location>
</feature>
<dbReference type="EMBL" id="JAEPRB010000181">
    <property type="protein sequence ID" value="KAG2219400.1"/>
    <property type="molecule type" value="Genomic_DNA"/>
</dbReference>
<keyword evidence="3" id="KW-0862">Zinc</keyword>
<dbReference type="OrthoDB" id="3907302at2759"/>
<sequence length="324" mass="37119">MILLSLWSLLLFLVIYLTSTGCQAYKPLSQIALSTLKDQHYSIQDYSKPLFIPRIAGTPGNENARSIIVNHFQQLDWDVTLDTFTTMTPVGPVKFTNIIATLNPKAEKRLVMSAHYDSKYYKDFEFIGATDSAVPCGMLLEMAVALDNPLKNSKNDDTTLQMVFFDGEEAFEKWTDMDSIYGARHLAQEWEQSGDLKKIEVLVLLDLLGAPNPTLPNYYPSTSWLFNKLVHIEQRITHGTTQMFDLNSPLTFRGHIMQDDHLPFLHRGVDIIHAIPYPFPEVWHKETDDPEHIDFQVAQTLSIIFRCFVAEYLELSIDIYHSEL</sequence>
<evidence type="ECO:0000256" key="1">
    <source>
        <dbReference type="ARBA" id="ARBA00022679"/>
    </source>
</evidence>
<dbReference type="GO" id="GO:0008270">
    <property type="term" value="F:zinc ion binding"/>
    <property type="evidence" value="ECO:0007669"/>
    <property type="project" value="TreeGrafter"/>
</dbReference>
<dbReference type="Gene3D" id="3.40.630.10">
    <property type="entry name" value="Zn peptidases"/>
    <property type="match status" value="1"/>
</dbReference>
<evidence type="ECO:0000256" key="3">
    <source>
        <dbReference type="RuleBase" id="RU361240"/>
    </source>
</evidence>
<dbReference type="InterPro" id="IPR037457">
    <property type="entry name" value="M28_QC"/>
</dbReference>
<evidence type="ECO:0000259" key="4">
    <source>
        <dbReference type="Pfam" id="PF04389"/>
    </source>
</evidence>
<dbReference type="PANTHER" id="PTHR12283:SF6">
    <property type="entry name" value="GLUTAMINYL-PEPTIDE CYCLOTRANSFERASE-RELATED"/>
    <property type="match status" value="1"/>
</dbReference>
<keyword evidence="6" id="KW-1185">Reference proteome</keyword>
<dbReference type="Pfam" id="PF04389">
    <property type="entry name" value="Peptidase_M28"/>
    <property type="match status" value="1"/>
</dbReference>
<feature type="signal peptide" evidence="3">
    <location>
        <begin position="1"/>
        <end position="24"/>
    </location>
</feature>
<dbReference type="PANTHER" id="PTHR12283">
    <property type="entry name" value="GLUTAMINYL-PEPTIDE CYCLOTRANSFERASE"/>
    <property type="match status" value="1"/>
</dbReference>
<keyword evidence="2" id="KW-0012">Acyltransferase</keyword>
<keyword evidence="1" id="KW-0808">Transferase</keyword>
<evidence type="ECO:0000313" key="6">
    <source>
        <dbReference type="Proteomes" id="UP000646827"/>
    </source>
</evidence>
<dbReference type="EC" id="3.4.-.-" evidence="3"/>
<keyword evidence="3" id="KW-0732">Signal</keyword>
<keyword evidence="3" id="KW-0645">Protease</keyword>
<dbReference type="Proteomes" id="UP000646827">
    <property type="component" value="Unassembled WGS sequence"/>
</dbReference>
<dbReference type="CDD" id="cd03880">
    <property type="entry name" value="M28_QC_like"/>
    <property type="match status" value="1"/>
</dbReference>
<reference evidence="5 6" key="1">
    <citation type="submission" date="2020-12" db="EMBL/GenBank/DDBJ databases">
        <title>Metabolic potential, ecology and presence of endohyphal bacteria is reflected in genomic diversity of Mucoromycotina.</title>
        <authorList>
            <person name="Muszewska A."/>
            <person name="Okrasinska A."/>
            <person name="Steczkiewicz K."/>
            <person name="Drgas O."/>
            <person name="Orlowska M."/>
            <person name="Perlinska-Lenart U."/>
            <person name="Aleksandrzak-Piekarczyk T."/>
            <person name="Szatraj K."/>
            <person name="Zielenkiewicz U."/>
            <person name="Pilsyk S."/>
            <person name="Malc E."/>
            <person name="Mieczkowski P."/>
            <person name="Kruszewska J.S."/>
            <person name="Biernat P."/>
            <person name="Pawlowska J."/>
        </authorList>
    </citation>
    <scope>NUCLEOTIDE SEQUENCE [LARGE SCALE GENOMIC DNA]</scope>
    <source>
        <strain evidence="5 6">CBS 142.35</strain>
    </source>
</reference>
<comment type="caution">
    <text evidence="5">The sequence shown here is derived from an EMBL/GenBank/DDBJ whole genome shotgun (WGS) entry which is preliminary data.</text>
</comment>
<evidence type="ECO:0000256" key="2">
    <source>
        <dbReference type="ARBA" id="ARBA00023315"/>
    </source>
</evidence>
<protein>
    <recommendedName>
        <fullName evidence="3">Peptide hydrolase</fullName>
        <ecNumber evidence="3">3.4.-.-</ecNumber>
    </recommendedName>
</protein>
<dbReference type="InterPro" id="IPR040234">
    <property type="entry name" value="QC/QCL"/>
</dbReference>
<proteinExistence type="inferred from homology"/>
<dbReference type="AlphaFoldDB" id="A0A8H7RYU2"/>
<name>A0A8H7RYU2_9FUNG</name>
<evidence type="ECO:0000313" key="5">
    <source>
        <dbReference type="EMBL" id="KAG2219400.1"/>
    </source>
</evidence>
<feature type="domain" description="Peptidase M28" evidence="4">
    <location>
        <begin position="97"/>
        <end position="302"/>
    </location>
</feature>
<dbReference type="InterPro" id="IPR007484">
    <property type="entry name" value="Peptidase_M28"/>
</dbReference>
<keyword evidence="3" id="KW-0378">Hydrolase</keyword>
<dbReference type="GO" id="GO:0006508">
    <property type="term" value="P:proteolysis"/>
    <property type="evidence" value="ECO:0007669"/>
    <property type="project" value="UniProtKB-KW"/>
</dbReference>
<accession>A0A8H7RYU2</accession>
<dbReference type="GO" id="GO:0008233">
    <property type="term" value="F:peptidase activity"/>
    <property type="evidence" value="ECO:0007669"/>
    <property type="project" value="UniProtKB-KW"/>
</dbReference>
<keyword evidence="3" id="KW-0479">Metal-binding</keyword>